<organism evidence="2">
    <name type="scientific">Tanacetum cinerariifolium</name>
    <name type="common">Dalmatian daisy</name>
    <name type="synonym">Chrysanthemum cinerariifolium</name>
    <dbReference type="NCBI Taxonomy" id="118510"/>
    <lineage>
        <taxon>Eukaryota</taxon>
        <taxon>Viridiplantae</taxon>
        <taxon>Streptophyta</taxon>
        <taxon>Embryophyta</taxon>
        <taxon>Tracheophyta</taxon>
        <taxon>Spermatophyta</taxon>
        <taxon>Magnoliopsida</taxon>
        <taxon>eudicotyledons</taxon>
        <taxon>Gunneridae</taxon>
        <taxon>Pentapetalae</taxon>
        <taxon>asterids</taxon>
        <taxon>campanulids</taxon>
        <taxon>Asterales</taxon>
        <taxon>Asteraceae</taxon>
        <taxon>Asteroideae</taxon>
        <taxon>Anthemideae</taxon>
        <taxon>Anthemidinae</taxon>
        <taxon>Tanacetum</taxon>
    </lineage>
</organism>
<feature type="compositionally biased region" description="Basic and acidic residues" evidence="1">
    <location>
        <begin position="153"/>
        <end position="180"/>
    </location>
</feature>
<reference evidence="2" key="1">
    <citation type="journal article" date="2019" name="Sci. Rep.">
        <title>Draft genome of Tanacetum cinerariifolium, the natural source of mosquito coil.</title>
        <authorList>
            <person name="Yamashiro T."/>
            <person name="Shiraishi A."/>
            <person name="Satake H."/>
            <person name="Nakayama K."/>
        </authorList>
    </citation>
    <scope>NUCLEOTIDE SEQUENCE</scope>
</reference>
<feature type="region of interest" description="Disordered" evidence="1">
    <location>
        <begin position="153"/>
        <end position="193"/>
    </location>
</feature>
<protein>
    <submittedName>
        <fullName evidence="2">Uncharacterized protein</fullName>
    </submittedName>
</protein>
<evidence type="ECO:0000256" key="1">
    <source>
        <dbReference type="SAM" id="MobiDB-lite"/>
    </source>
</evidence>
<evidence type="ECO:0000313" key="2">
    <source>
        <dbReference type="EMBL" id="GEU52810.1"/>
    </source>
</evidence>
<comment type="caution">
    <text evidence="2">The sequence shown here is derived from an EMBL/GenBank/DDBJ whole genome shotgun (WGS) entry which is preliminary data.</text>
</comment>
<name>A0A6L2KVM4_TANCI</name>
<dbReference type="EMBL" id="BKCJ010003074">
    <property type="protein sequence ID" value="GEU52810.1"/>
    <property type="molecule type" value="Genomic_DNA"/>
</dbReference>
<dbReference type="AlphaFoldDB" id="A0A6L2KVM4"/>
<sequence>MPLLKKIVLLMKDKEFGDSYEDPQKVADTCSASEGSAKKKGRTVAVTNEDMQKRRNDVKARTTLLLALPDEHQLRFTKNKSGNGEVNTASIPTASTQVSPASANVADASISLDTACAYIKKTRKKISIQGTDVAGFDKSKVECFNSHKMGHFTREYRAPRSQDRGRRENYRQGSKEEEQAPKASMAIDRVGWD</sequence>
<gene>
    <name evidence="2" type="ORF">Tci_024788</name>
</gene>
<accession>A0A6L2KVM4</accession>
<proteinExistence type="predicted"/>
<feature type="region of interest" description="Disordered" evidence="1">
    <location>
        <begin position="21"/>
        <end position="45"/>
    </location>
</feature>